<proteinExistence type="predicted"/>
<dbReference type="AlphaFoldDB" id="A0A2U2BVY7"/>
<dbReference type="InterPro" id="IPR036188">
    <property type="entry name" value="FAD/NAD-bd_sf"/>
</dbReference>
<dbReference type="Pfam" id="PF05834">
    <property type="entry name" value="Lycopene_cycl"/>
    <property type="match status" value="1"/>
</dbReference>
<protein>
    <recommendedName>
        <fullName evidence="3">Lycopene cyclase</fullName>
    </recommendedName>
</protein>
<comment type="caution">
    <text evidence="1">The sequence shown here is derived from an EMBL/GenBank/DDBJ whole genome shotgun (WGS) entry which is preliminary data.</text>
</comment>
<gene>
    <name evidence="1" type="ORF">DDZ18_00520</name>
</gene>
<dbReference type="EMBL" id="QEXV01000001">
    <property type="protein sequence ID" value="PWE18134.1"/>
    <property type="molecule type" value="Genomic_DNA"/>
</dbReference>
<reference evidence="2" key="1">
    <citation type="submission" date="2018-05" db="EMBL/GenBank/DDBJ databases">
        <authorList>
            <person name="Liu B.-T."/>
        </authorList>
    </citation>
    <scope>NUCLEOTIDE SEQUENCE [LARGE SCALE GENOMIC DNA]</scope>
    <source>
        <strain evidence="2">WD6-1</strain>
    </source>
</reference>
<dbReference type="SUPFAM" id="SSF51905">
    <property type="entry name" value="FAD/NAD(P)-binding domain"/>
    <property type="match status" value="1"/>
</dbReference>
<sequence length="382" mass="40890">MGTPRPDFDLVIIGAGVAGLSLAARIARSVQRFRVCVLDPKPRTVNPRSWCFWAPERHGLAHLVSARWRRWLISGADGDAAAGEVGALIYQHVRAADFQDAAFDAIAGRSGFSIEHGVRIGALEARDDHACAETGLGRIRARRIVDTRPGDPVAMARAPMLQLVSGAEVEADADVFDPDTAGLMTDMAGHFDGLRFVHLLPFSPRRALVEAVRFSTGSPDRAARDADLDAALQRLGFRDSWRVIRRERASLPLGPAIGGGSTGSIVRAPAGAGAMRAATGSALMRLQGWAEQSAAQLQHGRPITPPRGTPPLPARLERGFLARIARHPDAAPTLFLHLARSLPADVLARFLGGEGTLPDHLRIMAATTRRPARAPRRLVGAA</sequence>
<dbReference type="Proteomes" id="UP000245168">
    <property type="component" value="Unassembled WGS sequence"/>
</dbReference>
<keyword evidence="2" id="KW-1185">Reference proteome</keyword>
<name>A0A2U2BVY7_9PROT</name>
<evidence type="ECO:0000313" key="2">
    <source>
        <dbReference type="Proteomes" id="UP000245168"/>
    </source>
</evidence>
<evidence type="ECO:0008006" key="3">
    <source>
        <dbReference type="Google" id="ProtNLM"/>
    </source>
</evidence>
<organism evidence="1 2">
    <name type="scientific">Marinicauda salina</name>
    <dbReference type="NCBI Taxonomy" id="2135793"/>
    <lineage>
        <taxon>Bacteria</taxon>
        <taxon>Pseudomonadati</taxon>
        <taxon>Pseudomonadota</taxon>
        <taxon>Alphaproteobacteria</taxon>
        <taxon>Maricaulales</taxon>
        <taxon>Maricaulaceae</taxon>
        <taxon>Marinicauda</taxon>
    </lineage>
</organism>
<dbReference type="RefSeq" id="WP_109251408.1">
    <property type="nucleotide sequence ID" value="NZ_QEXV01000001.1"/>
</dbReference>
<accession>A0A2U2BVY7</accession>
<evidence type="ECO:0000313" key="1">
    <source>
        <dbReference type="EMBL" id="PWE18134.1"/>
    </source>
</evidence>
<dbReference type="OrthoDB" id="5793379at2"/>
<dbReference type="Gene3D" id="3.50.50.60">
    <property type="entry name" value="FAD/NAD(P)-binding domain"/>
    <property type="match status" value="1"/>
</dbReference>